<dbReference type="Pfam" id="PF01186">
    <property type="entry name" value="Lysyl_oxidase"/>
    <property type="match status" value="1"/>
</dbReference>
<protein>
    <submittedName>
        <fullName evidence="1">Uncharacterized protein</fullName>
    </submittedName>
</protein>
<dbReference type="GO" id="GO:0005507">
    <property type="term" value="F:copper ion binding"/>
    <property type="evidence" value="ECO:0007669"/>
    <property type="project" value="InterPro"/>
</dbReference>
<dbReference type="AlphaFoldDB" id="A0A5C6XKH2"/>
<comment type="caution">
    <text evidence="1">The sequence shown here is derived from an EMBL/GenBank/DDBJ whole genome shotgun (WGS) entry which is preliminary data.</text>
</comment>
<sequence>MVASQPAASGVLRSTKRCPASLLGTGPCSEATQPAAHTSASAALKVRPPASRCGQAIRRAFLCRFSRTSRTPGDVSKWKARRDFRTRPWPRATLCLRSTSTRSKKSGGRAEAFGIPLLHTQGANMNASIRARLFCAALTLALFTTHFSACTSGSVEDAITAAPVADAEVRLYGWPPPESTGYSWEWPRDLRREQPDHFTRSAAARFNGSNFGLGGAGPCLVDPESTLIPGQWYRVRVDHPDYRPGIFYRFHDGFNETCAFDLCSSAGIESAEGPCRREDFALWPREGDYQLLPDIIVDVREFEDNLWQCALMPSGPPIFGLRVGSSTANVGTGPLHLEGRGFGVEDDPELAQVVQKIDRNQGGQDEVDLGQDTFELHPGHNHIHFKDWLELNLIEPTAECDTPGERPESCKLASGTKLSFCIMDLEPFDAEIREHYEGHQRYPEPPTCDSVEQGLSPGWKDVYHALLEGQVIIVGDAEAMEALPTAVIVEASVDPRGKLTELDTTNNRASQRLTRPLDLPALCNSPRSRIDCSGPESSFDDEEQEMCPDYLRFIDNLTVRRP</sequence>
<dbReference type="GO" id="GO:0016641">
    <property type="term" value="F:oxidoreductase activity, acting on the CH-NH2 group of donors, oxygen as acceptor"/>
    <property type="evidence" value="ECO:0007669"/>
    <property type="project" value="InterPro"/>
</dbReference>
<dbReference type="InterPro" id="IPR001695">
    <property type="entry name" value="Lysyl_oxidase"/>
</dbReference>
<evidence type="ECO:0000313" key="2">
    <source>
        <dbReference type="Proteomes" id="UP000321412"/>
    </source>
</evidence>
<dbReference type="Proteomes" id="UP000321412">
    <property type="component" value="Unassembled WGS sequence"/>
</dbReference>
<accession>A0A5C6XKH2</accession>
<organism evidence="1 2">
    <name type="scientific">Lujinxingia vulgaris</name>
    <dbReference type="NCBI Taxonomy" id="2600176"/>
    <lineage>
        <taxon>Bacteria</taxon>
        <taxon>Deltaproteobacteria</taxon>
        <taxon>Bradymonadales</taxon>
        <taxon>Lujinxingiaceae</taxon>
        <taxon>Lujinxingia</taxon>
    </lineage>
</organism>
<evidence type="ECO:0000313" key="1">
    <source>
        <dbReference type="EMBL" id="TXD39450.1"/>
    </source>
</evidence>
<reference evidence="1 2" key="1">
    <citation type="submission" date="2019-08" db="EMBL/GenBank/DDBJ databases">
        <title>Bradymonadales sp. TMQ4.</title>
        <authorList>
            <person name="Liang Q."/>
        </authorList>
    </citation>
    <scope>NUCLEOTIDE SEQUENCE [LARGE SCALE GENOMIC DNA]</scope>
    <source>
        <strain evidence="1 2">TMQ4</strain>
    </source>
</reference>
<dbReference type="EMBL" id="VOSM01000001">
    <property type="protein sequence ID" value="TXD39450.1"/>
    <property type="molecule type" value="Genomic_DNA"/>
</dbReference>
<dbReference type="OrthoDB" id="284043at2"/>
<proteinExistence type="predicted"/>
<keyword evidence="2" id="KW-1185">Reference proteome</keyword>
<name>A0A5C6XKH2_9DELT</name>
<gene>
    <name evidence="1" type="ORF">FRC98_03375</name>
</gene>